<comment type="caution">
    <text evidence="1">The sequence shown here is derived from an EMBL/GenBank/DDBJ whole genome shotgun (WGS) entry which is preliminary data.</text>
</comment>
<gene>
    <name evidence="1" type="ORF">GRF29_8g15124</name>
</gene>
<keyword evidence="2" id="KW-1185">Reference proteome</keyword>
<dbReference type="EMBL" id="WVTA01000002">
    <property type="protein sequence ID" value="KAK3215458.1"/>
    <property type="molecule type" value="Genomic_DNA"/>
</dbReference>
<protein>
    <submittedName>
        <fullName evidence="1">Uncharacterized protein</fullName>
    </submittedName>
</protein>
<dbReference type="AlphaFoldDB" id="A0AAN6M468"/>
<reference evidence="1 2" key="1">
    <citation type="submission" date="2021-02" db="EMBL/GenBank/DDBJ databases">
        <title>Genome assembly of Pseudopithomyces chartarum.</title>
        <authorList>
            <person name="Jauregui R."/>
            <person name="Singh J."/>
            <person name="Voisey C."/>
        </authorList>
    </citation>
    <scope>NUCLEOTIDE SEQUENCE [LARGE SCALE GENOMIC DNA]</scope>
    <source>
        <strain evidence="1 2">AGR01</strain>
    </source>
</reference>
<dbReference type="Proteomes" id="UP001280581">
    <property type="component" value="Unassembled WGS sequence"/>
</dbReference>
<proteinExistence type="predicted"/>
<organism evidence="1 2">
    <name type="scientific">Pseudopithomyces chartarum</name>
    <dbReference type="NCBI Taxonomy" id="1892770"/>
    <lineage>
        <taxon>Eukaryota</taxon>
        <taxon>Fungi</taxon>
        <taxon>Dikarya</taxon>
        <taxon>Ascomycota</taxon>
        <taxon>Pezizomycotina</taxon>
        <taxon>Dothideomycetes</taxon>
        <taxon>Pleosporomycetidae</taxon>
        <taxon>Pleosporales</taxon>
        <taxon>Massarineae</taxon>
        <taxon>Didymosphaeriaceae</taxon>
        <taxon>Pseudopithomyces</taxon>
    </lineage>
</organism>
<evidence type="ECO:0000313" key="2">
    <source>
        <dbReference type="Proteomes" id="UP001280581"/>
    </source>
</evidence>
<sequence>MHSNPNNGISDCYAKRDSECHPTIGYGYSGPSNAVSRIVAATAAQGYLAQVAAPAANASWTTLFRGPSLRCDNVAGDLRSMFESNIADFVLSGSCARGPGFLAWTPQMSDDTLPDLMVPFLKEGNGSYYLNTGLATDRLPGNIATLFMAATPSVMKQMGAGNSVRKAEACFMGSDSQEQKVARLLNNSAILRCDLYNSTYRAEFKFVNGLQEVNVTTSELEDAPMSTVSFVRSLADITQPTSGATCDIMSTTTQEKECMFDMRLMEKLSYQAIMDAFTQQVVGKLSWTQNSNYAFIIDANTSIATTVLSQTPELAFLNDYDQLSSDHWNFLQDPLGPTHWKDSLYYGLVNTPPRQSSILLKDAIEKLFENITISLMSEPSVQ</sequence>
<accession>A0AAN6M468</accession>
<name>A0AAN6M468_9PLEO</name>
<evidence type="ECO:0000313" key="1">
    <source>
        <dbReference type="EMBL" id="KAK3215458.1"/>
    </source>
</evidence>